<dbReference type="EMBL" id="BAABHS010000010">
    <property type="protein sequence ID" value="GAA4964814.1"/>
    <property type="molecule type" value="Genomic_DNA"/>
</dbReference>
<keyword evidence="3" id="KW-1185">Reference proteome</keyword>
<dbReference type="Proteomes" id="UP001500466">
    <property type="component" value="Unassembled WGS sequence"/>
</dbReference>
<organism evidence="2 3">
    <name type="scientific">Yinghuangia aomiensis</name>
    <dbReference type="NCBI Taxonomy" id="676205"/>
    <lineage>
        <taxon>Bacteria</taxon>
        <taxon>Bacillati</taxon>
        <taxon>Actinomycetota</taxon>
        <taxon>Actinomycetes</taxon>
        <taxon>Kitasatosporales</taxon>
        <taxon>Streptomycetaceae</taxon>
        <taxon>Yinghuangia</taxon>
    </lineage>
</organism>
<proteinExistence type="predicted"/>
<feature type="signal peptide" evidence="1">
    <location>
        <begin position="1"/>
        <end position="25"/>
    </location>
</feature>
<accession>A0ABP9H9I4</accession>
<reference evidence="3" key="1">
    <citation type="journal article" date="2019" name="Int. J. Syst. Evol. Microbiol.">
        <title>The Global Catalogue of Microorganisms (GCM) 10K type strain sequencing project: providing services to taxonomists for standard genome sequencing and annotation.</title>
        <authorList>
            <consortium name="The Broad Institute Genomics Platform"/>
            <consortium name="The Broad Institute Genome Sequencing Center for Infectious Disease"/>
            <person name="Wu L."/>
            <person name="Ma J."/>
        </authorList>
    </citation>
    <scope>NUCLEOTIDE SEQUENCE [LARGE SCALE GENOMIC DNA]</scope>
    <source>
        <strain evidence="3">JCM 17986</strain>
    </source>
</reference>
<dbReference type="RefSeq" id="WP_345676069.1">
    <property type="nucleotide sequence ID" value="NZ_BAABHS010000010.1"/>
</dbReference>
<evidence type="ECO:0000313" key="3">
    <source>
        <dbReference type="Proteomes" id="UP001500466"/>
    </source>
</evidence>
<name>A0ABP9H9I4_9ACTN</name>
<gene>
    <name evidence="2" type="ORF">GCM10023205_31200</name>
</gene>
<feature type="chain" id="PRO_5046298041" evidence="1">
    <location>
        <begin position="26"/>
        <end position="114"/>
    </location>
</feature>
<evidence type="ECO:0000256" key="1">
    <source>
        <dbReference type="SAM" id="SignalP"/>
    </source>
</evidence>
<evidence type="ECO:0000313" key="2">
    <source>
        <dbReference type="EMBL" id="GAA4964814.1"/>
    </source>
</evidence>
<keyword evidence="1" id="KW-0732">Signal</keyword>
<sequence>MRSAQVTLLKATAATVAATSVLALAATPVHASPARVDTAMARYSVPLYAERSLSSGVVGNIVIGVEYQVTLGWERGEAFPDGYCGTSGTVNDHWRRVILVEGERAGWTSTTCIY</sequence>
<protein>
    <submittedName>
        <fullName evidence="2">Uncharacterized protein</fullName>
    </submittedName>
</protein>
<comment type="caution">
    <text evidence="2">The sequence shown here is derived from an EMBL/GenBank/DDBJ whole genome shotgun (WGS) entry which is preliminary data.</text>
</comment>